<sequence length="191" mass="21379">MEKILIISIILAIIIIAVAVFFIEHFLFIHKSIKSISILDKENSLNIFSSNTLSFNFTKDFYLVNTSNLLISSYKNSARLYYEYNKSIYITVVQNLSNKNISYYRSIFINGLNVSHYSLNNISIDGYNGIEASSDKLPIGKIVAIIAGPAGYYTTVAVQNLNQSLINVSNAAFNLILSTMKFAPSKYLNTS</sequence>
<evidence type="ECO:0000313" key="2">
    <source>
        <dbReference type="EMBL" id="EFD92641.1"/>
    </source>
</evidence>
<keyword evidence="1" id="KW-0472">Membrane</keyword>
<accession>D6GVX6</accession>
<evidence type="ECO:0000256" key="1">
    <source>
        <dbReference type="SAM" id="Phobius"/>
    </source>
</evidence>
<keyword evidence="1" id="KW-0812">Transmembrane</keyword>
<dbReference type="Proteomes" id="UP000009376">
    <property type="component" value="Unassembled WGS sequence"/>
</dbReference>
<evidence type="ECO:0000313" key="3">
    <source>
        <dbReference type="Proteomes" id="UP000009376"/>
    </source>
</evidence>
<gene>
    <name evidence="2" type="ORF">BJBARM5_0646</name>
</gene>
<dbReference type="AlphaFoldDB" id="D6GVX6"/>
<keyword evidence="1" id="KW-1133">Transmembrane helix</keyword>
<feature type="transmembrane region" description="Helical" evidence="1">
    <location>
        <begin position="6"/>
        <end position="29"/>
    </location>
</feature>
<proteinExistence type="predicted"/>
<dbReference type="EMBL" id="GG745558">
    <property type="protein sequence ID" value="EFD92641.1"/>
    <property type="molecule type" value="Genomic_DNA"/>
</dbReference>
<organism evidence="2 3">
    <name type="scientific">Candidatus Parvarchaeum acidophilus ARMAN-5</name>
    <dbReference type="NCBI Taxonomy" id="662762"/>
    <lineage>
        <taxon>Archaea</taxon>
        <taxon>Candidatus Parvarchaeota</taxon>
        <taxon>Candidatus Parvarchaeum</taxon>
    </lineage>
</organism>
<name>D6GVX6_PARA5</name>
<reference evidence="2 3" key="1">
    <citation type="journal article" date="2010" name="Proc. Natl. Acad. Sci. U.S.A.">
        <title>Enigmatic, ultrasmall, uncultivated Archaea.</title>
        <authorList>
            <person name="Baker B.J."/>
            <person name="Comolli L.R."/>
            <person name="Dick G.J."/>
            <person name="Hauser L.J."/>
            <person name="Hyatt D."/>
            <person name="Dill B.D."/>
            <person name="Land M.L."/>
            <person name="Verberkmoes N.C."/>
            <person name="Hettich R.L."/>
            <person name="Banfield J.F."/>
        </authorList>
    </citation>
    <scope>NUCLEOTIDE SEQUENCE [LARGE SCALE GENOMIC DNA]</scope>
</reference>
<protein>
    <submittedName>
        <fullName evidence="2">Uncharacterized protein</fullName>
    </submittedName>
</protein>